<accession>A0ACC0J4V5</accession>
<sequence>MDATETCSSSSSSFSSSATHVDDSEDLPLDQLGELQMKNESLAAELQALQAKSALSEENLVLLNAAVDQVSRERDDQVSELQRRIDEELKDKQGIGIELEGCRERIRELLEEKSEIIRVFSEHLVTVKSVKECLVRVVESMEDDQVKIESVVDEGEQGRGETDLEEELRAILVELKAVSKLASMTEMKLSEYQEMRNKEKRELENSVVSLTEENRDINSLLRIALVEKDAVEKSLNKLKGNNNEQKRVAILQIAERGLQKVGFGFMMGTGTNEPAASEIAGANNAAGSKSDGSEGEEEVVSLASTVERIMKNLRLEITQLRRSLEESRSDTERLQSLTEKQAQKIAENAMYIKELEDRETMLSQNVEELLMEIKETEEEVARWREACELEVEAGKNVVEERDKVVSILKQELEKTKAALDISNGKLKLKEELAAAAMAAQAAAERSLKLADSRAAGLHGRIEELTRQLEEAESRERNRHKVRHICWPWRFLKANPANNTNPRFRNSSRMLPEMQALLL</sequence>
<organism evidence="1 2">
    <name type="scientific">Camellia lanceoleosa</name>
    <dbReference type="NCBI Taxonomy" id="1840588"/>
    <lineage>
        <taxon>Eukaryota</taxon>
        <taxon>Viridiplantae</taxon>
        <taxon>Streptophyta</taxon>
        <taxon>Embryophyta</taxon>
        <taxon>Tracheophyta</taxon>
        <taxon>Spermatophyta</taxon>
        <taxon>Magnoliopsida</taxon>
        <taxon>eudicotyledons</taxon>
        <taxon>Gunneridae</taxon>
        <taxon>Pentapetalae</taxon>
        <taxon>asterids</taxon>
        <taxon>Ericales</taxon>
        <taxon>Theaceae</taxon>
        <taxon>Camellia</taxon>
    </lineage>
</organism>
<reference evidence="1 2" key="1">
    <citation type="journal article" date="2022" name="Plant J.">
        <title>Chromosome-level genome of Camellia lanceoleosa provides a valuable resource for understanding genome evolution and self-incompatibility.</title>
        <authorList>
            <person name="Gong W."/>
            <person name="Xiao S."/>
            <person name="Wang L."/>
            <person name="Liao Z."/>
            <person name="Chang Y."/>
            <person name="Mo W."/>
            <person name="Hu G."/>
            <person name="Li W."/>
            <person name="Zhao G."/>
            <person name="Zhu H."/>
            <person name="Hu X."/>
            <person name="Ji K."/>
            <person name="Xiang X."/>
            <person name="Song Q."/>
            <person name="Yuan D."/>
            <person name="Jin S."/>
            <person name="Zhang L."/>
        </authorList>
    </citation>
    <scope>NUCLEOTIDE SEQUENCE [LARGE SCALE GENOMIC DNA]</scope>
    <source>
        <strain evidence="1">SQ_2022a</strain>
    </source>
</reference>
<comment type="caution">
    <text evidence="1">The sequence shown here is derived from an EMBL/GenBank/DDBJ whole genome shotgun (WGS) entry which is preliminary data.</text>
</comment>
<keyword evidence="2" id="KW-1185">Reference proteome</keyword>
<name>A0ACC0J4V5_9ERIC</name>
<dbReference type="Proteomes" id="UP001060215">
    <property type="component" value="Chromosome 1"/>
</dbReference>
<proteinExistence type="predicted"/>
<evidence type="ECO:0000313" key="2">
    <source>
        <dbReference type="Proteomes" id="UP001060215"/>
    </source>
</evidence>
<gene>
    <name evidence="1" type="ORF">LOK49_LG01G01509</name>
</gene>
<protein>
    <submittedName>
        <fullName evidence="1">Uncharacterized protein</fullName>
    </submittedName>
</protein>
<dbReference type="EMBL" id="CM045758">
    <property type="protein sequence ID" value="KAI8032468.1"/>
    <property type="molecule type" value="Genomic_DNA"/>
</dbReference>
<evidence type="ECO:0000313" key="1">
    <source>
        <dbReference type="EMBL" id="KAI8032468.1"/>
    </source>
</evidence>